<dbReference type="PANTHER" id="PTHR38451">
    <property type="entry name" value="TRNA (ADENINE(22)-N(1))-METHYLTRANSFERASE"/>
    <property type="match status" value="1"/>
</dbReference>
<dbReference type="Proteomes" id="UP000095546">
    <property type="component" value="Unassembled WGS sequence"/>
</dbReference>
<evidence type="ECO:0000313" key="1">
    <source>
        <dbReference type="EMBL" id="CUN38989.1"/>
    </source>
</evidence>
<dbReference type="EMBL" id="CYYU01000001">
    <property type="protein sequence ID" value="CUN38989.1"/>
    <property type="molecule type" value="Genomic_DNA"/>
</dbReference>
<dbReference type="eggNOG" id="COG2384">
    <property type="taxonomic scope" value="Bacteria"/>
</dbReference>
<keyword evidence="1" id="KW-0489">Methyltransferase</keyword>
<dbReference type="EC" id="2.1.1.217" evidence="1"/>
<evidence type="ECO:0000313" key="2">
    <source>
        <dbReference type="Proteomes" id="UP000095546"/>
    </source>
</evidence>
<keyword evidence="1" id="KW-0808">Transferase</keyword>
<keyword evidence="2" id="KW-1185">Reference proteome</keyword>
<organism evidence="1 2">
    <name type="scientific">Mitsuokella jalaludinii</name>
    <dbReference type="NCBI Taxonomy" id="187979"/>
    <lineage>
        <taxon>Bacteria</taxon>
        <taxon>Bacillati</taxon>
        <taxon>Bacillota</taxon>
        <taxon>Negativicutes</taxon>
        <taxon>Selenomonadales</taxon>
        <taxon>Selenomonadaceae</taxon>
        <taxon>Mitsuokella</taxon>
    </lineage>
</organism>
<dbReference type="AlphaFoldDB" id="A0A173WHH3"/>
<dbReference type="OrthoDB" id="5881184at2"/>
<dbReference type="GeneID" id="83709630"/>
<dbReference type="SUPFAM" id="SSF53335">
    <property type="entry name" value="S-adenosyl-L-methionine-dependent methyltransferases"/>
    <property type="match status" value="1"/>
</dbReference>
<dbReference type="InterPro" id="IPR029063">
    <property type="entry name" value="SAM-dependent_MTases_sf"/>
</dbReference>
<dbReference type="Pfam" id="PF12847">
    <property type="entry name" value="Methyltransf_18"/>
    <property type="match status" value="1"/>
</dbReference>
<accession>A0A173WHH3</accession>
<dbReference type="InterPro" id="IPR006901">
    <property type="entry name" value="TrmK"/>
</dbReference>
<protein>
    <submittedName>
        <fullName evidence="1">tRNA (Adenine(22)-N(1))-methyltransferase</fullName>
        <ecNumber evidence="1">2.1.1.217</ecNumber>
    </submittedName>
</protein>
<dbReference type="GO" id="GO:0032259">
    <property type="term" value="P:methylation"/>
    <property type="evidence" value="ECO:0007669"/>
    <property type="project" value="UniProtKB-KW"/>
</dbReference>
<gene>
    <name evidence="1" type="primary">trmK</name>
    <name evidence="1" type="ORF">ERS852385_00266</name>
</gene>
<dbReference type="PIRSF" id="PIRSF018637">
    <property type="entry name" value="TrmK"/>
    <property type="match status" value="1"/>
</dbReference>
<dbReference type="GO" id="GO:0160105">
    <property type="term" value="F:tRNA (adenine(22)-N1)-methyltransferase activity"/>
    <property type="evidence" value="ECO:0007669"/>
    <property type="project" value="UniProtKB-EC"/>
</dbReference>
<name>A0A173WHH3_9FIRM</name>
<sequence>MNLGDRLQAVADFVPQGSRVADIGTDHGYLAVELVKSGKAKFVVASDKNTGPYEAAVRTVRENGLADNVISVRLGDGLKRLKPGEVDTVCIAGMGGALMVEILEGSPDVVETLDTLILQPQSAAPELRRWIYRKHWHIEDESLALDDGRIYEIIMAKRGRRKMPEQLMLEIGPVLWQKKPPLLRHHIEALLFQERRVAAGMEKSDAAKKSKKYQAVIRHIKELGEHLSW</sequence>
<dbReference type="RefSeq" id="WP_036373554.1">
    <property type="nucleotide sequence ID" value="NZ_CABIWZ010000001.1"/>
</dbReference>
<dbReference type="STRING" id="187979.ERS852385_00266"/>
<dbReference type="PANTHER" id="PTHR38451:SF1">
    <property type="entry name" value="TRNA (ADENINE(22)-N(1))-METHYLTRANSFERASE"/>
    <property type="match status" value="1"/>
</dbReference>
<proteinExistence type="predicted"/>
<dbReference type="CDD" id="cd02440">
    <property type="entry name" value="AdoMet_MTases"/>
    <property type="match status" value="1"/>
</dbReference>
<dbReference type="Gene3D" id="3.40.50.150">
    <property type="entry name" value="Vaccinia Virus protein VP39"/>
    <property type="match status" value="1"/>
</dbReference>
<reference evidence="1 2" key="1">
    <citation type="submission" date="2015-09" db="EMBL/GenBank/DDBJ databases">
        <authorList>
            <consortium name="Pathogen Informatics"/>
        </authorList>
    </citation>
    <scope>NUCLEOTIDE SEQUENCE [LARGE SCALE GENOMIC DNA]</scope>
    <source>
        <strain evidence="1 2">2789STDY5608828</strain>
    </source>
</reference>